<reference evidence="1 2" key="1">
    <citation type="submission" date="2017-11" db="EMBL/GenBank/DDBJ databases">
        <title>Comparative genomics of Botrytis spp.</title>
        <authorList>
            <person name="Valero-Jimenez C.A."/>
            <person name="Tapia P."/>
            <person name="Veloso J."/>
            <person name="Silva-Moreno E."/>
            <person name="Staats M."/>
            <person name="Valdes J.H."/>
            <person name="Van Kan J.A.L."/>
        </authorList>
    </citation>
    <scope>NUCLEOTIDE SEQUENCE [LARGE SCALE GENOMIC DNA]</scope>
    <source>
        <strain evidence="1 2">MUCL2830</strain>
    </source>
</reference>
<gene>
    <name evidence="1" type="ORF">BOTCAL_0001g00430</name>
</gene>
<evidence type="ECO:0000313" key="2">
    <source>
        <dbReference type="Proteomes" id="UP000297299"/>
    </source>
</evidence>
<protein>
    <submittedName>
        <fullName evidence="1">Uncharacterized protein</fullName>
    </submittedName>
</protein>
<comment type="caution">
    <text evidence="1">The sequence shown here is derived from an EMBL/GenBank/DDBJ whole genome shotgun (WGS) entry which is preliminary data.</text>
</comment>
<dbReference type="AlphaFoldDB" id="A0A4Y8DI78"/>
<organism evidence="1 2">
    <name type="scientific">Botryotinia calthae</name>
    <dbReference type="NCBI Taxonomy" id="38488"/>
    <lineage>
        <taxon>Eukaryota</taxon>
        <taxon>Fungi</taxon>
        <taxon>Dikarya</taxon>
        <taxon>Ascomycota</taxon>
        <taxon>Pezizomycotina</taxon>
        <taxon>Leotiomycetes</taxon>
        <taxon>Helotiales</taxon>
        <taxon>Sclerotiniaceae</taxon>
        <taxon>Botryotinia</taxon>
    </lineage>
</organism>
<accession>A0A4Y8DI78</accession>
<dbReference type="Proteomes" id="UP000297299">
    <property type="component" value="Unassembled WGS sequence"/>
</dbReference>
<keyword evidence="2" id="KW-1185">Reference proteome</keyword>
<dbReference type="STRING" id="38488.A0A4Y8DI78"/>
<sequence>MPSKWKKADGRSKRAKSRKLRDDCGIVSIVSSSIISFFINDLIFNTPVASCAASCIAFYSVSHSASRVVTLAFSNVFFDDFNNGFGYGSGDGEELDIGDGGNDDLEIGSVGGAVSGVINQDTLGVTDISNDIAAVCMPKEAEVEYISKEVFEEM</sequence>
<evidence type="ECO:0000313" key="1">
    <source>
        <dbReference type="EMBL" id="TEY87517.1"/>
    </source>
</evidence>
<proteinExistence type="predicted"/>
<dbReference type="EMBL" id="PHWZ01000001">
    <property type="protein sequence ID" value="TEY87517.1"/>
    <property type="molecule type" value="Genomic_DNA"/>
</dbReference>
<name>A0A4Y8DI78_9HELO</name>